<dbReference type="AlphaFoldDB" id="A0AAV9WTL6"/>
<proteinExistence type="predicted"/>
<accession>A0AAV9WTL6</accession>
<sequence length="124" mass="12957">MPKPISSNCGAAFLVDFSKASDKSLSKRFPEGCDGDGNPCEPPAPGELGATCSDLSPCIPSLECKALSSDEEAPSECVVPDPVVMKNPGDECMQDSECEFGCAFVEEESMEKQCQAEPAGNSGE</sequence>
<evidence type="ECO:0000313" key="1">
    <source>
        <dbReference type="EMBL" id="KAK6525393.1"/>
    </source>
</evidence>
<comment type="caution">
    <text evidence="1">The sequence shown here is derived from an EMBL/GenBank/DDBJ whole genome shotgun (WGS) entry which is preliminary data.</text>
</comment>
<name>A0AAV9WTL6_9PEZI</name>
<dbReference type="Proteomes" id="UP001365542">
    <property type="component" value="Unassembled WGS sequence"/>
</dbReference>
<dbReference type="EMBL" id="JAVHJO010000017">
    <property type="protein sequence ID" value="KAK6525393.1"/>
    <property type="molecule type" value="Genomic_DNA"/>
</dbReference>
<gene>
    <name evidence="1" type="ORF">TWF694_005532</name>
</gene>
<organism evidence="1 2">
    <name type="scientific">Orbilia ellipsospora</name>
    <dbReference type="NCBI Taxonomy" id="2528407"/>
    <lineage>
        <taxon>Eukaryota</taxon>
        <taxon>Fungi</taxon>
        <taxon>Dikarya</taxon>
        <taxon>Ascomycota</taxon>
        <taxon>Pezizomycotina</taxon>
        <taxon>Orbiliomycetes</taxon>
        <taxon>Orbiliales</taxon>
        <taxon>Orbiliaceae</taxon>
        <taxon>Orbilia</taxon>
    </lineage>
</organism>
<protein>
    <submittedName>
        <fullName evidence="1">Uncharacterized protein</fullName>
    </submittedName>
</protein>
<evidence type="ECO:0000313" key="2">
    <source>
        <dbReference type="Proteomes" id="UP001365542"/>
    </source>
</evidence>
<reference evidence="1 2" key="1">
    <citation type="submission" date="2019-10" db="EMBL/GenBank/DDBJ databases">
        <authorList>
            <person name="Palmer J.M."/>
        </authorList>
    </citation>
    <scope>NUCLEOTIDE SEQUENCE [LARGE SCALE GENOMIC DNA]</scope>
    <source>
        <strain evidence="1 2">TWF694</strain>
    </source>
</reference>
<keyword evidence="2" id="KW-1185">Reference proteome</keyword>